<name>A0A1X1YYR7_9MYCO</name>
<evidence type="ECO:0000259" key="2">
    <source>
        <dbReference type="Pfam" id="PF14216"/>
    </source>
</evidence>
<protein>
    <recommendedName>
        <fullName evidence="2">DUF4326 domain-containing protein</fullName>
    </recommendedName>
</protein>
<accession>A0A1X1YYR7</accession>
<feature type="domain" description="DUF4326" evidence="2">
    <location>
        <begin position="32"/>
        <end position="106"/>
    </location>
</feature>
<dbReference type="RefSeq" id="WP_167385642.1">
    <property type="nucleotide sequence ID" value="NZ_JACKSS010000080.1"/>
</dbReference>
<keyword evidence="4" id="KW-1185">Reference proteome</keyword>
<dbReference type="SUPFAM" id="SSF88697">
    <property type="entry name" value="PUA domain-like"/>
    <property type="match status" value="1"/>
</dbReference>
<proteinExistence type="predicted"/>
<sequence>MTMTDTQAHPAPWAHTVTDLAPQPRMQRAGAPPPRGAVSVSAGTLFANPFHTPAMSEDQRVGAMIKYAVTLAGQPDKLAQISAIGGRDLACTCALGDPGCHRDVLLDLANPPRNPYAAQGRAMGLTLRRPWASLLLVPETLSGKTIENRTWSTDYRGPVLIYGGTRIDNAGITAAERVGLDARWHTNQQGWLGAAALVDVHRARGCCRPWGQPRGRDDVAVYHWVFAHPHRLADRTWGRGFVGIRPTPWSVLVRRSLLTARSAQTRCSTRPSW</sequence>
<comment type="caution">
    <text evidence="3">The sequence shown here is derived from an EMBL/GenBank/DDBJ whole genome shotgun (WGS) entry which is preliminary data.</text>
</comment>
<dbReference type="InterPro" id="IPR015947">
    <property type="entry name" value="PUA-like_sf"/>
</dbReference>
<dbReference type="Gene3D" id="2.30.130.30">
    <property type="entry name" value="Hypothetical protein"/>
    <property type="match status" value="1"/>
</dbReference>
<dbReference type="Proteomes" id="UP000193781">
    <property type="component" value="Unassembled WGS sequence"/>
</dbReference>
<evidence type="ECO:0000313" key="3">
    <source>
        <dbReference type="EMBL" id="ORW16111.1"/>
    </source>
</evidence>
<gene>
    <name evidence="3" type="ORF">AWC17_15340</name>
</gene>
<reference evidence="3 4" key="1">
    <citation type="submission" date="2016-01" db="EMBL/GenBank/DDBJ databases">
        <title>The new phylogeny of the genus Mycobacterium.</title>
        <authorList>
            <person name="Tarcisio F."/>
            <person name="Conor M."/>
            <person name="Antonella G."/>
            <person name="Elisabetta G."/>
            <person name="Giulia F.S."/>
            <person name="Sara T."/>
            <person name="Anna F."/>
            <person name="Clotilde B."/>
            <person name="Roberto B."/>
            <person name="Veronica D.S."/>
            <person name="Fabio R."/>
            <person name="Monica P."/>
            <person name="Olivier J."/>
            <person name="Enrico T."/>
            <person name="Nicola S."/>
        </authorList>
    </citation>
    <scope>NUCLEOTIDE SEQUENCE [LARGE SCALE GENOMIC DNA]</scope>
    <source>
        <strain evidence="3 4">DSM 44803</strain>
    </source>
</reference>
<evidence type="ECO:0000256" key="1">
    <source>
        <dbReference type="SAM" id="MobiDB-lite"/>
    </source>
</evidence>
<organism evidence="3 4">
    <name type="scientific">Mycobacterium nebraskense</name>
    <dbReference type="NCBI Taxonomy" id="244292"/>
    <lineage>
        <taxon>Bacteria</taxon>
        <taxon>Bacillati</taxon>
        <taxon>Actinomycetota</taxon>
        <taxon>Actinomycetes</taxon>
        <taxon>Mycobacteriales</taxon>
        <taxon>Mycobacteriaceae</taxon>
        <taxon>Mycobacterium</taxon>
    </lineage>
</organism>
<dbReference type="Pfam" id="PF14216">
    <property type="entry name" value="DUF4326"/>
    <property type="match status" value="1"/>
</dbReference>
<evidence type="ECO:0000313" key="4">
    <source>
        <dbReference type="Proteomes" id="UP000193781"/>
    </source>
</evidence>
<feature type="region of interest" description="Disordered" evidence="1">
    <location>
        <begin position="1"/>
        <end position="37"/>
    </location>
</feature>
<dbReference type="InterPro" id="IPR025475">
    <property type="entry name" value="DUF4326"/>
</dbReference>
<dbReference type="AlphaFoldDB" id="A0A1X1YYR7"/>
<dbReference type="EMBL" id="LQPH01000164">
    <property type="protein sequence ID" value="ORW16111.1"/>
    <property type="molecule type" value="Genomic_DNA"/>
</dbReference>